<dbReference type="EMBL" id="VIIS01000033">
    <property type="protein sequence ID" value="KAF0314302.1"/>
    <property type="molecule type" value="Genomic_DNA"/>
</dbReference>
<evidence type="ECO:0000256" key="2">
    <source>
        <dbReference type="ARBA" id="ARBA00022737"/>
    </source>
</evidence>
<dbReference type="InterPro" id="IPR027417">
    <property type="entry name" value="P-loop_NTPase"/>
</dbReference>
<dbReference type="PANTHER" id="PTHR19211:SF15">
    <property type="entry name" value="ATP-BINDING CASSETTE SUB-FAMILY F MEMBER 2"/>
    <property type="match status" value="1"/>
</dbReference>
<dbReference type="OrthoDB" id="2110130at2759"/>
<feature type="region of interest" description="Disordered" evidence="5">
    <location>
        <begin position="1"/>
        <end position="61"/>
    </location>
</feature>
<evidence type="ECO:0000256" key="3">
    <source>
        <dbReference type="ARBA" id="ARBA00022741"/>
    </source>
</evidence>
<dbReference type="InterPro" id="IPR050611">
    <property type="entry name" value="ABCF"/>
</dbReference>
<keyword evidence="3" id="KW-0547">Nucleotide-binding</keyword>
<reference evidence="7 8" key="1">
    <citation type="submission" date="2019-07" db="EMBL/GenBank/DDBJ databases">
        <title>Draft genome assembly of a fouling barnacle, Amphibalanus amphitrite (Darwin, 1854): The first reference genome for Thecostraca.</title>
        <authorList>
            <person name="Kim W."/>
        </authorList>
    </citation>
    <scope>NUCLEOTIDE SEQUENCE [LARGE SCALE GENOMIC DNA]</scope>
    <source>
        <strain evidence="7">SNU_AA5</strain>
        <tissue evidence="7">Soma without cirri and trophi</tissue>
    </source>
</reference>
<comment type="similarity">
    <text evidence="1">Belongs to the ABC transporter superfamily. ABCF family. EF3 subfamily.</text>
</comment>
<dbReference type="CDD" id="cd03221">
    <property type="entry name" value="ABCF_EF-3"/>
    <property type="match status" value="2"/>
</dbReference>
<dbReference type="Proteomes" id="UP000440578">
    <property type="component" value="Unassembled WGS sequence"/>
</dbReference>
<dbReference type="SUPFAM" id="SSF52540">
    <property type="entry name" value="P-loop containing nucleoside triphosphate hydrolases"/>
    <property type="match status" value="2"/>
</dbReference>
<feature type="domain" description="ABC transporter" evidence="6">
    <location>
        <begin position="94"/>
        <end position="335"/>
    </location>
</feature>
<feature type="compositionally biased region" description="Low complexity" evidence="5">
    <location>
        <begin position="30"/>
        <end position="53"/>
    </location>
</feature>
<evidence type="ECO:0000259" key="6">
    <source>
        <dbReference type="PROSITE" id="PS50893"/>
    </source>
</evidence>
<dbReference type="FunFam" id="3.40.50.300:FF:000104">
    <property type="entry name" value="ATP-binding cassette sub-family F member 3"/>
    <property type="match status" value="1"/>
</dbReference>
<dbReference type="SMART" id="SM00382">
    <property type="entry name" value="AAA"/>
    <property type="match status" value="2"/>
</dbReference>
<dbReference type="PANTHER" id="PTHR19211">
    <property type="entry name" value="ATP-BINDING TRANSPORT PROTEIN-RELATED"/>
    <property type="match status" value="1"/>
</dbReference>
<dbReference type="Pfam" id="PF00005">
    <property type="entry name" value="ABC_tran"/>
    <property type="match status" value="2"/>
</dbReference>
<evidence type="ECO:0000256" key="5">
    <source>
        <dbReference type="SAM" id="MobiDB-lite"/>
    </source>
</evidence>
<feature type="compositionally biased region" description="Basic residues" evidence="5">
    <location>
        <begin position="8"/>
        <end position="25"/>
    </location>
</feature>
<dbReference type="InterPro" id="IPR003593">
    <property type="entry name" value="AAA+_ATPase"/>
</dbReference>
<gene>
    <name evidence="7" type="primary">ABCF2_0</name>
    <name evidence="7" type="ORF">FJT64_015235</name>
</gene>
<dbReference type="Gene3D" id="3.40.50.300">
    <property type="entry name" value="P-loop containing nucleotide triphosphate hydrolases"/>
    <property type="match status" value="2"/>
</dbReference>
<evidence type="ECO:0000313" key="8">
    <source>
        <dbReference type="Proteomes" id="UP000440578"/>
    </source>
</evidence>
<dbReference type="PROSITE" id="PS00211">
    <property type="entry name" value="ABC_TRANSPORTER_1"/>
    <property type="match status" value="1"/>
</dbReference>
<dbReference type="AlphaFoldDB" id="A0A6A4XHB3"/>
<protein>
    <submittedName>
        <fullName evidence="7">ATP-binding cassette sub-family F member 2</fullName>
    </submittedName>
</protein>
<dbReference type="GO" id="GO:0016887">
    <property type="term" value="F:ATP hydrolysis activity"/>
    <property type="evidence" value="ECO:0007669"/>
    <property type="project" value="InterPro"/>
</dbReference>
<dbReference type="GO" id="GO:0005524">
    <property type="term" value="F:ATP binding"/>
    <property type="evidence" value="ECO:0007669"/>
    <property type="project" value="UniProtKB-KW"/>
</dbReference>
<comment type="caution">
    <text evidence="7">The sequence shown here is derived from an EMBL/GenBank/DDBJ whole genome shotgun (WGS) entry which is preliminary data.</text>
</comment>
<dbReference type="InterPro" id="IPR003439">
    <property type="entry name" value="ABC_transporter-like_ATP-bd"/>
</dbReference>
<keyword evidence="8" id="KW-1185">Reference proteome</keyword>
<dbReference type="InterPro" id="IPR017871">
    <property type="entry name" value="ABC_transporter-like_CS"/>
</dbReference>
<evidence type="ECO:0000256" key="4">
    <source>
        <dbReference type="ARBA" id="ARBA00022840"/>
    </source>
</evidence>
<evidence type="ECO:0000313" key="7">
    <source>
        <dbReference type="EMBL" id="KAF0314302.1"/>
    </source>
</evidence>
<keyword evidence="2" id="KW-0677">Repeat</keyword>
<feature type="domain" description="ABC transporter" evidence="6">
    <location>
        <begin position="406"/>
        <end position="623"/>
    </location>
</feature>
<dbReference type="FunFam" id="3.40.50.300:FF:000683">
    <property type="entry name" value="Abc transporter f family member 1"/>
    <property type="match status" value="1"/>
</dbReference>
<evidence type="ECO:0000256" key="1">
    <source>
        <dbReference type="ARBA" id="ARBA00011054"/>
    </source>
</evidence>
<name>A0A6A4XHB3_AMPAM</name>
<organism evidence="7 8">
    <name type="scientific">Amphibalanus amphitrite</name>
    <name type="common">Striped barnacle</name>
    <name type="synonym">Balanus amphitrite</name>
    <dbReference type="NCBI Taxonomy" id="1232801"/>
    <lineage>
        <taxon>Eukaryota</taxon>
        <taxon>Metazoa</taxon>
        <taxon>Ecdysozoa</taxon>
        <taxon>Arthropoda</taxon>
        <taxon>Crustacea</taxon>
        <taxon>Multicrustacea</taxon>
        <taxon>Cirripedia</taxon>
        <taxon>Thoracica</taxon>
        <taxon>Thoracicalcarea</taxon>
        <taxon>Balanomorpha</taxon>
        <taxon>Balanoidea</taxon>
        <taxon>Balanidae</taxon>
        <taxon>Amphibalaninae</taxon>
        <taxon>Amphibalanus</taxon>
    </lineage>
</organism>
<sequence>MPSESSRKRQAAKKEAAKKKGAPKGKKPEAAAAPETNGDANGTNGAVNGAANGEPREMTEEEKLCAQLDRELAMAAEARACTGVLGVHPRSRDIKVSGLSMSFYGSELLQDTHLELNCGRRYGLIGANGSGKSSLLHAIANREIPVQDMIDVFLLAREMPASEKTALQCVMEVDQERVRLEKLAEELAHSADDADQEELMDVYERLDDLGADTAEAKAGYILHGLGFTTEMQHRQCKDFSGGWRMRVALARALFVRPHLLMLDEPTNHLDLNACVWLEEELKTYKRILVVISHSQDFLNGVCSNIIHLDQKKLQFYTGNYDMFVQTRCELLENQMKQYKWEQDQIANMKNYIARFGHGSAKLARQAQSKEKTLQKMVDKGLTERVTSDRQLSFYFFDCGTIPPPVIMVQNVSFKYSEAQDYIYKNLEFGIDLDTRLALVGPNGAGKSTLLKLLYGELSPTSGMIRKNMHVRIARYHQHLHELLDLNLTPLEYMMKEFPEIKEKEEMRKVIGRYGLTGKQQVCPIRQLSDGQRCRVVFAWLAWQNPHLLFLDEPTNHLDMETIDSLAEAINNFGGGLILVSHDFRLISQVAEEIWICEKQTVTKWQGDIIAYKEMLKEQVMKRNAKAKKKINW</sequence>
<dbReference type="InterPro" id="IPR032781">
    <property type="entry name" value="ABC_tran_Xtn"/>
</dbReference>
<dbReference type="PROSITE" id="PS50893">
    <property type="entry name" value="ABC_TRANSPORTER_2"/>
    <property type="match status" value="2"/>
</dbReference>
<keyword evidence="4 7" id="KW-0067">ATP-binding</keyword>
<accession>A0A6A4XHB3</accession>
<proteinExistence type="inferred from homology"/>
<dbReference type="Pfam" id="PF12848">
    <property type="entry name" value="ABC_tran_Xtn"/>
    <property type="match status" value="1"/>
</dbReference>